<reference evidence="2" key="1">
    <citation type="journal article" date="2014" name="Int. J. Syst. Evol. Microbiol.">
        <title>Complete genome sequence of Corynebacterium casei LMG S-19264T (=DSM 44701T), isolated from a smear-ripened cheese.</title>
        <authorList>
            <consortium name="US DOE Joint Genome Institute (JGI-PGF)"/>
            <person name="Walter F."/>
            <person name="Albersmeier A."/>
            <person name="Kalinowski J."/>
            <person name="Ruckert C."/>
        </authorList>
    </citation>
    <scope>NUCLEOTIDE SEQUENCE</scope>
    <source>
        <strain evidence="2">KCTC 42731</strain>
    </source>
</reference>
<dbReference type="GO" id="GO:0043683">
    <property type="term" value="P:type IV pilus assembly"/>
    <property type="evidence" value="ECO:0007669"/>
    <property type="project" value="InterPro"/>
</dbReference>
<accession>A0A919EN43</accession>
<gene>
    <name evidence="2" type="primary">pilE</name>
    <name evidence="2" type="ORF">GCM10017161_34150</name>
</gene>
<dbReference type="Gene3D" id="3.30.700.10">
    <property type="entry name" value="Glycoprotein, Type 4 Pilin"/>
    <property type="match status" value="1"/>
</dbReference>
<dbReference type="NCBIfam" id="TIGR02532">
    <property type="entry name" value="IV_pilin_GFxxxE"/>
    <property type="match status" value="1"/>
</dbReference>
<dbReference type="EMBL" id="BNCK01000009">
    <property type="protein sequence ID" value="GHG02453.1"/>
    <property type="molecule type" value="Genomic_DNA"/>
</dbReference>
<protein>
    <submittedName>
        <fullName evidence="2">Type IV minor pilin protein PilE</fullName>
    </submittedName>
</protein>
<evidence type="ECO:0000256" key="1">
    <source>
        <dbReference type="SAM" id="Phobius"/>
    </source>
</evidence>
<dbReference type="RefSeq" id="WP_189773166.1">
    <property type="nucleotide sequence ID" value="NZ_BNCK01000009.1"/>
</dbReference>
<organism evidence="2 3">
    <name type="scientific">Thalassotalea marina</name>
    <dbReference type="NCBI Taxonomy" id="1673741"/>
    <lineage>
        <taxon>Bacteria</taxon>
        <taxon>Pseudomonadati</taxon>
        <taxon>Pseudomonadota</taxon>
        <taxon>Gammaproteobacteria</taxon>
        <taxon>Alteromonadales</taxon>
        <taxon>Colwelliaceae</taxon>
        <taxon>Thalassotalea</taxon>
    </lineage>
</organism>
<dbReference type="Pfam" id="PF16732">
    <property type="entry name" value="ComP_DUS"/>
    <property type="match status" value="1"/>
</dbReference>
<keyword evidence="1" id="KW-0812">Transmembrane</keyword>
<feature type="transmembrane region" description="Helical" evidence="1">
    <location>
        <begin position="7"/>
        <end position="30"/>
    </location>
</feature>
<comment type="caution">
    <text evidence="2">The sequence shown here is derived from an EMBL/GenBank/DDBJ whole genome shotgun (WGS) entry which is preliminary data.</text>
</comment>
<dbReference type="InterPro" id="IPR045584">
    <property type="entry name" value="Pilin-like"/>
</dbReference>
<keyword evidence="3" id="KW-1185">Reference proteome</keyword>
<dbReference type="AlphaFoldDB" id="A0A919EN43"/>
<evidence type="ECO:0000313" key="2">
    <source>
        <dbReference type="EMBL" id="GHG02453.1"/>
    </source>
</evidence>
<dbReference type="SUPFAM" id="SSF54523">
    <property type="entry name" value="Pili subunits"/>
    <property type="match status" value="1"/>
</dbReference>
<name>A0A919EN43_9GAMM</name>
<proteinExistence type="predicted"/>
<dbReference type="Pfam" id="PF07963">
    <property type="entry name" value="N_methyl"/>
    <property type="match status" value="1"/>
</dbReference>
<keyword evidence="1" id="KW-0472">Membrane</keyword>
<reference evidence="2" key="2">
    <citation type="submission" date="2020-09" db="EMBL/GenBank/DDBJ databases">
        <authorList>
            <person name="Sun Q."/>
            <person name="Kim S."/>
        </authorList>
    </citation>
    <scope>NUCLEOTIDE SEQUENCE</scope>
    <source>
        <strain evidence="2">KCTC 42731</strain>
    </source>
</reference>
<dbReference type="Proteomes" id="UP000623842">
    <property type="component" value="Unassembled WGS sequence"/>
</dbReference>
<dbReference type="InterPro" id="IPR031982">
    <property type="entry name" value="PilE-like"/>
</dbReference>
<sequence>MYCRKVYLGFTLIELMLVVSIIGIIAAVAYPSYQSFVLTGNRTEGQRELLRLANMQEQVYVDTKAYTTDMRQLGAPADPYITESGFYSIDATVNGDTFVLTATAKNGQVKDTGCTSLTINEAGETTPSSGCWDK</sequence>
<dbReference type="InterPro" id="IPR012902">
    <property type="entry name" value="N_methyl_site"/>
</dbReference>
<keyword evidence="1" id="KW-1133">Transmembrane helix</keyword>
<evidence type="ECO:0000313" key="3">
    <source>
        <dbReference type="Proteomes" id="UP000623842"/>
    </source>
</evidence>